<name>F4QJD5_9CAUL</name>
<dbReference type="Pfam" id="PF03237">
    <property type="entry name" value="Terminase_6N"/>
    <property type="match status" value="1"/>
</dbReference>
<dbReference type="InterPro" id="IPR027417">
    <property type="entry name" value="P-loop_NTPase"/>
</dbReference>
<evidence type="ECO:0000259" key="2">
    <source>
        <dbReference type="Pfam" id="PF06056"/>
    </source>
</evidence>
<evidence type="ECO:0000256" key="1">
    <source>
        <dbReference type="SAM" id="MobiDB-lite"/>
    </source>
</evidence>
<feature type="region of interest" description="Disordered" evidence="1">
    <location>
        <begin position="110"/>
        <end position="133"/>
    </location>
</feature>
<gene>
    <name evidence="3" type="ORF">ABI_15580</name>
</gene>
<protein>
    <submittedName>
        <fullName evidence="3">Terminase, ATPase subunit</fullName>
    </submittedName>
</protein>
<keyword evidence="4" id="KW-1185">Reference proteome</keyword>
<evidence type="ECO:0000313" key="3">
    <source>
        <dbReference type="EMBL" id="EGF93118.1"/>
    </source>
</evidence>
<dbReference type="Proteomes" id="UP000006512">
    <property type="component" value="Unassembled WGS sequence"/>
</dbReference>
<sequence>MAGMKQKPATTRERAVKPFDPKRHARTLYWCGWSVSQIAEEIELPRTTVQSWKDRDKWDDASPLMQAETCLTTRFNLLVMKEEKTGHDFKEIDLLGREMERLARVRRYEAPGGHEGDLNPKVQNRNKGERKKAARNLISRETVEKLDAAFREALFGYQENWLSTTGRRIRMLLKSRQIGATWYFARERLLRALETGNNQIFISASRAQANIFRNYIVDFVYKVSGVQLTGDPMVIDRGQDADGNILEPVTLYFLGTNYRTAQGYTGDVIIDEYAWIYGFDDIFKVASAIATHKRFTITLFSTPSTIAHPSYPMWTGERFNRKRSKADRVKIDISHEALKAGAVGPDGIYRQIITLQDAIDAGFDLVDIEELRLQYSIDEFANLFGCEFVDDSKSSFPLHLIKPCMVDSWDVWDDFAPLAIRPYKGETWIGYDPDASEQGDGAGVVVCAAPKNKKRQVPRLGAEEVSRSGFRAAGRRDQEAHPKIPRH</sequence>
<reference evidence="4" key="1">
    <citation type="submission" date="2011-03" db="EMBL/GenBank/DDBJ databases">
        <title>Draft genome sequence of Brevundimonas diminuta.</title>
        <authorList>
            <person name="Brown P.J.B."/>
            <person name="Buechlein A."/>
            <person name="Hemmerich C."/>
            <person name="Brun Y.V."/>
        </authorList>
    </citation>
    <scope>NUCLEOTIDE SEQUENCE [LARGE SCALE GENOMIC DNA]</scope>
    <source>
        <strain evidence="4">C19</strain>
    </source>
</reference>
<feature type="region of interest" description="Disordered" evidence="1">
    <location>
        <begin position="453"/>
        <end position="487"/>
    </location>
</feature>
<feature type="compositionally biased region" description="Basic and acidic residues" evidence="1">
    <location>
        <begin position="474"/>
        <end position="487"/>
    </location>
</feature>
<feature type="domain" description="Terminase ATPase subunit N-terminal" evidence="2">
    <location>
        <begin position="20"/>
        <end position="74"/>
    </location>
</feature>
<organism evidence="3 4">
    <name type="scientific">Asticcacaulis biprosthecium C19</name>
    <dbReference type="NCBI Taxonomy" id="715226"/>
    <lineage>
        <taxon>Bacteria</taxon>
        <taxon>Pseudomonadati</taxon>
        <taxon>Pseudomonadota</taxon>
        <taxon>Alphaproteobacteria</taxon>
        <taxon>Caulobacterales</taxon>
        <taxon>Caulobacteraceae</taxon>
        <taxon>Asticcacaulis</taxon>
    </lineage>
</organism>
<dbReference type="InterPro" id="IPR010332">
    <property type="entry name" value="ATPase_terminase-su_N"/>
</dbReference>
<accession>F4QJD5</accession>
<dbReference type="RefSeq" id="WP_006272307.1">
    <property type="nucleotide sequence ID" value="NZ_GL883077.1"/>
</dbReference>
<dbReference type="EMBL" id="GL883077">
    <property type="protein sequence ID" value="EGF93118.1"/>
    <property type="molecule type" value="Genomic_DNA"/>
</dbReference>
<proteinExistence type="predicted"/>
<evidence type="ECO:0000313" key="4">
    <source>
        <dbReference type="Proteomes" id="UP000006512"/>
    </source>
</evidence>
<dbReference type="STRING" id="715226.ABI_15580"/>
<dbReference type="eggNOG" id="COG4373">
    <property type="taxonomic scope" value="Bacteria"/>
</dbReference>
<dbReference type="AlphaFoldDB" id="F4QJD5"/>
<dbReference type="Pfam" id="PF06056">
    <property type="entry name" value="Terminase_5"/>
    <property type="match status" value="1"/>
</dbReference>
<dbReference type="HOGENOM" id="CLU_020362_2_0_5"/>
<dbReference type="Gene3D" id="3.40.50.300">
    <property type="entry name" value="P-loop containing nucleotide triphosphate hydrolases"/>
    <property type="match status" value="1"/>
</dbReference>